<evidence type="ECO:0000256" key="1">
    <source>
        <dbReference type="SAM" id="Phobius"/>
    </source>
</evidence>
<dbReference type="AlphaFoldDB" id="I4Z1L1"/>
<feature type="transmembrane region" description="Helical" evidence="1">
    <location>
        <begin position="195"/>
        <end position="213"/>
    </location>
</feature>
<feature type="domain" description="GGDEF" evidence="2">
    <location>
        <begin position="268"/>
        <end position="401"/>
    </location>
</feature>
<dbReference type="eggNOG" id="COG5001">
    <property type="taxonomic scope" value="Bacteria"/>
</dbReference>
<dbReference type="OrthoDB" id="9814202at2"/>
<protein>
    <submittedName>
        <fullName evidence="3">Diguanylate cyclase (GGDEF) domain-containing protein</fullName>
    </submittedName>
</protein>
<evidence type="ECO:0000259" key="2">
    <source>
        <dbReference type="PROSITE" id="PS50887"/>
    </source>
</evidence>
<dbReference type="GO" id="GO:0003824">
    <property type="term" value="F:catalytic activity"/>
    <property type="evidence" value="ECO:0007669"/>
    <property type="project" value="UniProtKB-ARBA"/>
</dbReference>
<dbReference type="InterPro" id="IPR000160">
    <property type="entry name" value="GGDEF_dom"/>
</dbReference>
<dbReference type="PROSITE" id="PS50887">
    <property type="entry name" value="GGDEF"/>
    <property type="match status" value="1"/>
</dbReference>
<gene>
    <name evidence="3" type="ORF">MicloDRAFT_00014240</name>
</gene>
<feature type="transmembrane region" description="Helical" evidence="1">
    <location>
        <begin position="28"/>
        <end position="49"/>
    </location>
</feature>
<dbReference type="PATRIC" id="fig|864069.3.peg.1582"/>
<keyword evidence="4" id="KW-1185">Reference proteome</keyword>
<name>I4Z1L1_9HYPH</name>
<reference evidence="3 4" key="1">
    <citation type="submission" date="2012-02" db="EMBL/GenBank/DDBJ databases">
        <title>Improved High-Quality Draft sequence of Microvirga sp. WSM3557.</title>
        <authorList>
            <consortium name="US DOE Joint Genome Institute"/>
            <person name="Lucas S."/>
            <person name="Han J."/>
            <person name="Lapidus A."/>
            <person name="Cheng J.-F."/>
            <person name="Goodwin L."/>
            <person name="Pitluck S."/>
            <person name="Peters L."/>
            <person name="Zhang X."/>
            <person name="Detter J.C."/>
            <person name="Han C."/>
            <person name="Tapia R."/>
            <person name="Land M."/>
            <person name="Hauser L."/>
            <person name="Kyrpides N."/>
            <person name="Ivanova N."/>
            <person name="Pagani I."/>
            <person name="Brau L."/>
            <person name="Yates R."/>
            <person name="O'Hara G."/>
            <person name="Rui T."/>
            <person name="Howieson J."/>
            <person name="Reeve W."/>
            <person name="Woyke T."/>
        </authorList>
    </citation>
    <scope>NUCLEOTIDE SEQUENCE [LARGE SCALE GENOMIC DNA]</scope>
    <source>
        <strain evidence="3 4">WSM3557</strain>
    </source>
</reference>
<accession>I4Z1L1</accession>
<dbReference type="SMART" id="SM00267">
    <property type="entry name" value="GGDEF"/>
    <property type="match status" value="1"/>
</dbReference>
<dbReference type="InterPro" id="IPR029787">
    <property type="entry name" value="Nucleotide_cyclase"/>
</dbReference>
<sequence precursor="true">MIIGGLRAMIAMSKKAPNRARSLNRLKVVLVILGAGCIIAAACLLWLIADRQDKMARVSRLDVAWVANKAEAEFFRLQHSLLAYRTGDSGVTADDVILRFDIVQSRFTMLKDGNFGSFIQSKEDTKAAADRLDEIRRAAEPFIYGIEKPGAPSQAATILAPIAMILPHLVGTANQYVADLITDNHVALMGLHRTFTLMMIGMILCGFGLIAFMKRQNDLLEDAHDEVQDLAKNLTHLAHHDALTGLANRVLFRQCLDADLDKLRTQGEPLTVLYLDLDGFKQVNDKLGHATGDELLRIVAKRLQNTVRANDVPARLGGDEFAILLRDPVSVNIAETISQRIIAAISAPIGLDRQEITIGTSIGIFMAKDPGLTHDEIMRGADKALYQAKSEGRGRYRSFDVVTLPDQQVA</sequence>
<keyword evidence="1" id="KW-0812">Transmembrane</keyword>
<dbReference type="Pfam" id="PF00990">
    <property type="entry name" value="GGDEF"/>
    <property type="match status" value="1"/>
</dbReference>
<dbReference type="SUPFAM" id="SSF55073">
    <property type="entry name" value="Nucleotide cyclase"/>
    <property type="match status" value="1"/>
</dbReference>
<keyword evidence="1" id="KW-0472">Membrane</keyword>
<evidence type="ECO:0000313" key="4">
    <source>
        <dbReference type="Proteomes" id="UP000003947"/>
    </source>
</evidence>
<dbReference type="InterPro" id="IPR052163">
    <property type="entry name" value="DGC-Regulatory_Protein"/>
</dbReference>
<evidence type="ECO:0000313" key="3">
    <source>
        <dbReference type="EMBL" id="EIM30103.1"/>
    </source>
</evidence>
<dbReference type="NCBIfam" id="TIGR00254">
    <property type="entry name" value="GGDEF"/>
    <property type="match status" value="1"/>
</dbReference>
<keyword evidence="1" id="KW-1133">Transmembrane helix</keyword>
<dbReference type="PANTHER" id="PTHR46663">
    <property type="entry name" value="DIGUANYLATE CYCLASE DGCT-RELATED"/>
    <property type="match status" value="1"/>
</dbReference>
<dbReference type="InterPro" id="IPR043128">
    <property type="entry name" value="Rev_trsase/Diguanyl_cyclase"/>
</dbReference>
<dbReference type="PANTHER" id="PTHR46663:SF2">
    <property type="entry name" value="GGDEF DOMAIN-CONTAINING PROTEIN"/>
    <property type="match status" value="1"/>
</dbReference>
<dbReference type="Proteomes" id="UP000003947">
    <property type="component" value="Unassembled WGS sequence"/>
</dbReference>
<dbReference type="CDD" id="cd01949">
    <property type="entry name" value="GGDEF"/>
    <property type="match status" value="1"/>
</dbReference>
<dbReference type="Gene3D" id="3.30.70.270">
    <property type="match status" value="1"/>
</dbReference>
<dbReference type="HOGENOM" id="CLU_670509_0_0_5"/>
<dbReference type="FunFam" id="3.30.70.270:FF:000001">
    <property type="entry name" value="Diguanylate cyclase domain protein"/>
    <property type="match status" value="1"/>
</dbReference>
<dbReference type="EMBL" id="JH660640">
    <property type="protein sequence ID" value="EIM30103.1"/>
    <property type="molecule type" value="Genomic_DNA"/>
</dbReference>
<dbReference type="STRING" id="864069.MicloDRAFT_00014240"/>
<organism evidence="3 4">
    <name type="scientific">Microvirga lotononidis</name>
    <dbReference type="NCBI Taxonomy" id="864069"/>
    <lineage>
        <taxon>Bacteria</taxon>
        <taxon>Pseudomonadati</taxon>
        <taxon>Pseudomonadota</taxon>
        <taxon>Alphaproteobacteria</taxon>
        <taxon>Hyphomicrobiales</taxon>
        <taxon>Methylobacteriaceae</taxon>
        <taxon>Microvirga</taxon>
    </lineage>
</organism>
<proteinExistence type="predicted"/>